<evidence type="ECO:0000256" key="1">
    <source>
        <dbReference type="SAM" id="MobiDB-lite"/>
    </source>
</evidence>
<evidence type="ECO:0000313" key="4">
    <source>
        <dbReference type="Proteomes" id="UP000215914"/>
    </source>
</evidence>
<name>A0A251VHY8_HELAN</name>
<reference evidence="2" key="3">
    <citation type="submission" date="2020-06" db="EMBL/GenBank/DDBJ databases">
        <title>Helianthus annuus Genome sequencing and assembly Release 2.</title>
        <authorList>
            <person name="Gouzy J."/>
            <person name="Langlade N."/>
            <person name="Munos S."/>
        </authorList>
    </citation>
    <scope>NUCLEOTIDE SEQUENCE</scope>
    <source>
        <tissue evidence="2">Leaves</tissue>
    </source>
</reference>
<dbReference type="AlphaFoldDB" id="A0A251VHY8"/>
<gene>
    <name evidence="3" type="ORF">HannXRQ_Chr02g0050911</name>
    <name evidence="2" type="ORF">HanXRQr2_Chr17g0797571</name>
</gene>
<accession>A0A251VHY8</accession>
<organism evidence="3 4">
    <name type="scientific">Helianthus annuus</name>
    <name type="common">Common sunflower</name>
    <dbReference type="NCBI Taxonomy" id="4232"/>
    <lineage>
        <taxon>Eukaryota</taxon>
        <taxon>Viridiplantae</taxon>
        <taxon>Streptophyta</taxon>
        <taxon>Embryophyta</taxon>
        <taxon>Tracheophyta</taxon>
        <taxon>Spermatophyta</taxon>
        <taxon>Magnoliopsida</taxon>
        <taxon>eudicotyledons</taxon>
        <taxon>Gunneridae</taxon>
        <taxon>Pentapetalae</taxon>
        <taxon>asterids</taxon>
        <taxon>campanulids</taxon>
        <taxon>Asterales</taxon>
        <taxon>Asteraceae</taxon>
        <taxon>Asteroideae</taxon>
        <taxon>Heliantheae alliance</taxon>
        <taxon>Heliantheae</taxon>
        <taxon>Helianthus</taxon>
    </lineage>
</organism>
<dbReference type="InParanoid" id="A0A251VHY8"/>
<keyword evidence="4" id="KW-1185">Reference proteome</keyword>
<dbReference type="EMBL" id="MNCJ02000332">
    <property type="protein sequence ID" value="KAF5754996.1"/>
    <property type="molecule type" value="Genomic_DNA"/>
</dbReference>
<reference evidence="2 4" key="1">
    <citation type="journal article" date="2017" name="Nature">
        <title>The sunflower genome provides insights into oil metabolism, flowering and Asterid evolution.</title>
        <authorList>
            <person name="Badouin H."/>
            <person name="Gouzy J."/>
            <person name="Grassa C.J."/>
            <person name="Murat F."/>
            <person name="Staton S.E."/>
            <person name="Cottret L."/>
            <person name="Lelandais-Briere C."/>
            <person name="Owens G.L."/>
            <person name="Carrere S."/>
            <person name="Mayjonade B."/>
            <person name="Legrand L."/>
            <person name="Gill N."/>
            <person name="Kane N.C."/>
            <person name="Bowers J.E."/>
            <person name="Hubner S."/>
            <person name="Bellec A."/>
            <person name="Berard A."/>
            <person name="Berges H."/>
            <person name="Blanchet N."/>
            <person name="Boniface M.C."/>
            <person name="Brunel D."/>
            <person name="Catrice O."/>
            <person name="Chaidir N."/>
            <person name="Claudel C."/>
            <person name="Donnadieu C."/>
            <person name="Faraut T."/>
            <person name="Fievet G."/>
            <person name="Helmstetter N."/>
            <person name="King M."/>
            <person name="Knapp S.J."/>
            <person name="Lai Z."/>
            <person name="Le Paslier M.C."/>
            <person name="Lippi Y."/>
            <person name="Lorenzon L."/>
            <person name="Mandel J.R."/>
            <person name="Marage G."/>
            <person name="Marchand G."/>
            <person name="Marquand E."/>
            <person name="Bret-Mestries E."/>
            <person name="Morien E."/>
            <person name="Nambeesan S."/>
            <person name="Nguyen T."/>
            <person name="Pegot-Espagnet P."/>
            <person name="Pouilly N."/>
            <person name="Raftis F."/>
            <person name="Sallet E."/>
            <person name="Schiex T."/>
            <person name="Thomas J."/>
            <person name="Vandecasteele C."/>
            <person name="Vares D."/>
            <person name="Vear F."/>
            <person name="Vautrin S."/>
            <person name="Crespi M."/>
            <person name="Mangin B."/>
            <person name="Burke J.M."/>
            <person name="Salse J."/>
            <person name="Munos S."/>
            <person name="Vincourt P."/>
            <person name="Rieseberg L.H."/>
            <person name="Langlade N.B."/>
        </authorList>
    </citation>
    <scope>NUCLEOTIDE SEQUENCE [LARGE SCALE GENOMIC DNA]</scope>
    <source>
        <strain evidence="4">cv. SF193</strain>
        <tissue evidence="2">Leaves</tissue>
    </source>
</reference>
<sequence>MLVSASIRGRDAGSSQRVRPRSTTGQTELTRSTPESTQVNRRSTEVNSVHVSSECFSCTLASSHSWNDITESR</sequence>
<evidence type="ECO:0000313" key="2">
    <source>
        <dbReference type="EMBL" id="KAF5754996.1"/>
    </source>
</evidence>
<dbReference type="EMBL" id="CM007891">
    <property type="protein sequence ID" value="OTG34899.1"/>
    <property type="molecule type" value="Genomic_DNA"/>
</dbReference>
<evidence type="ECO:0000313" key="3">
    <source>
        <dbReference type="EMBL" id="OTG34899.1"/>
    </source>
</evidence>
<protein>
    <submittedName>
        <fullName evidence="3">Uncharacterized protein</fullName>
    </submittedName>
</protein>
<dbReference type="Proteomes" id="UP000215914">
    <property type="component" value="Chromosome 2"/>
</dbReference>
<feature type="region of interest" description="Disordered" evidence="1">
    <location>
        <begin position="1"/>
        <end position="45"/>
    </location>
</feature>
<proteinExistence type="predicted"/>
<dbReference type="Gramene" id="mRNA:HanXRQr2_Chr17g0797571">
    <property type="protein sequence ID" value="mRNA:HanXRQr2_Chr17g0797571"/>
    <property type="gene ID" value="HanXRQr2_Chr17g0797571"/>
</dbReference>
<feature type="compositionally biased region" description="Polar residues" evidence="1">
    <location>
        <begin position="13"/>
        <end position="45"/>
    </location>
</feature>
<reference evidence="3" key="2">
    <citation type="submission" date="2017-02" db="EMBL/GenBank/DDBJ databases">
        <title>Sunflower complete genome.</title>
        <authorList>
            <person name="Langlade N."/>
            <person name="Munos S."/>
        </authorList>
    </citation>
    <scope>NUCLEOTIDE SEQUENCE [LARGE SCALE GENOMIC DNA]</scope>
    <source>
        <tissue evidence="3">Leaves</tissue>
    </source>
</reference>